<dbReference type="EMBL" id="OU015430">
    <property type="protein sequence ID" value="CAG4977123.1"/>
    <property type="molecule type" value="Genomic_DNA"/>
</dbReference>
<dbReference type="Gene3D" id="3.40.50.720">
    <property type="entry name" value="NAD(P)-binding Rossmann-like Domain"/>
    <property type="match status" value="2"/>
</dbReference>
<dbReference type="Proteomes" id="UP000680116">
    <property type="component" value="Chromosome"/>
</dbReference>
<proteinExistence type="predicted"/>
<reference evidence="1 2" key="1">
    <citation type="submission" date="2021-04" db="EMBL/GenBank/DDBJ databases">
        <authorList>
            <person name="Rodrigo-Torres L."/>
            <person name="Arahal R. D."/>
            <person name="Lucena T."/>
        </authorList>
    </citation>
    <scope>NUCLEOTIDE SEQUENCE [LARGE SCALE GENOMIC DNA]</scope>
    <source>
        <strain evidence="1 2">CECT 30171</strain>
    </source>
</reference>
<sequence length="286" mass="30408">MRSALVFGGSGQIGQPLIQRLRAGGWHVTALSRSPQRGDARLRWLSGGFEAMPPLPAQFDAIISAGPLDHFAGWYAGGGVATPRVVAFGSTSLDTKRGSGDPAERGLAGRLKQGEDSVFTTAASRGEAATLLRPTLVYGRGRDASLSRIAALARRTGVFPLPRGARGLRQPVHVEDLADAALACLDAPATHGRAYALPGGETLPYREMVARVLACLQPPARLVELPAPLFAAALWLARRTGRASELGDAAIDRMRQDLVFDAAPAARDFGYAPRPFRPQRAIFARD</sequence>
<dbReference type="PANTHER" id="PTHR12126">
    <property type="entry name" value="NADH-UBIQUINONE OXIDOREDUCTASE 39 KDA SUBUNIT-RELATED"/>
    <property type="match status" value="1"/>
</dbReference>
<evidence type="ECO:0000313" key="1">
    <source>
        <dbReference type="EMBL" id="CAG4977123.1"/>
    </source>
</evidence>
<gene>
    <name evidence="1" type="ORF">LYB30171_02343</name>
</gene>
<dbReference type="InterPro" id="IPR051207">
    <property type="entry name" value="ComplexI_NDUFA9_subunit"/>
</dbReference>
<protein>
    <recommendedName>
        <fullName evidence="3">Nucleoside-diphosphate sugar epimerase</fullName>
    </recommendedName>
</protein>
<dbReference type="InterPro" id="IPR036291">
    <property type="entry name" value="NAD(P)-bd_dom_sf"/>
</dbReference>
<organism evidence="1 2">
    <name type="scientific">Novilysobacter luteus</name>
    <dbReference type="NCBI Taxonomy" id="2822368"/>
    <lineage>
        <taxon>Bacteria</taxon>
        <taxon>Pseudomonadati</taxon>
        <taxon>Pseudomonadota</taxon>
        <taxon>Gammaproteobacteria</taxon>
        <taxon>Lysobacterales</taxon>
        <taxon>Lysobacteraceae</taxon>
        <taxon>Novilysobacter</taxon>
    </lineage>
</organism>
<dbReference type="SUPFAM" id="SSF51735">
    <property type="entry name" value="NAD(P)-binding Rossmann-fold domains"/>
    <property type="match status" value="1"/>
</dbReference>
<accession>A0ABN7R4Y4</accession>
<evidence type="ECO:0000313" key="2">
    <source>
        <dbReference type="Proteomes" id="UP000680116"/>
    </source>
</evidence>
<evidence type="ECO:0008006" key="3">
    <source>
        <dbReference type="Google" id="ProtNLM"/>
    </source>
</evidence>
<keyword evidence="2" id="KW-1185">Reference proteome</keyword>
<dbReference type="PANTHER" id="PTHR12126:SF11">
    <property type="entry name" value="NADH DEHYDROGENASE [UBIQUINONE] 1 ALPHA SUBCOMPLEX SUBUNIT 9, MITOCHONDRIAL"/>
    <property type="match status" value="1"/>
</dbReference>
<dbReference type="RefSeq" id="WP_215218841.1">
    <property type="nucleotide sequence ID" value="NZ_OU015430.1"/>
</dbReference>
<name>A0ABN7R4Y4_9GAMM</name>